<dbReference type="EMBL" id="KZ454990">
    <property type="protein sequence ID" value="PKI84000.1"/>
    <property type="molecule type" value="Genomic_DNA"/>
</dbReference>
<feature type="transmembrane region" description="Helical" evidence="1">
    <location>
        <begin position="205"/>
        <end position="221"/>
    </location>
</feature>
<dbReference type="STRING" id="2020962.A0A2N1JBR9"/>
<proteinExistence type="predicted"/>
<keyword evidence="1" id="KW-1133">Transmembrane helix</keyword>
<sequence length="261" mass="28730">MARPSQGWWLKLANILGFLLFTASSLYTKFTDKDRVGAPVDTYLSPAPWFFDTWYCINALFFGMVMYQYSPSGSTIIVEVLGWKVPFLFVLNALCGTGYAFHKVHLFRLLAFAVLCLCAVIVSELYGSLRTGPEPVTWLDALLIRVPLSMYHAFITVIFFSAALGVIGADTSNNAGILTKLFVLVVLFFLQSAAAAYVFFGNVDVVGAFVISLGIFAIFQHQKGSTFIRWSAFVLQGTSQALLAQRDAPNGTDEEATPLVQ</sequence>
<accession>A0A2N1JBR9</accession>
<keyword evidence="1" id="KW-0812">Transmembrane</keyword>
<feature type="transmembrane region" description="Helical" evidence="1">
    <location>
        <begin position="181"/>
        <end position="199"/>
    </location>
</feature>
<gene>
    <name evidence="2" type="ORF">MVES_002052</name>
</gene>
<feature type="transmembrane region" description="Helical" evidence="1">
    <location>
        <begin position="109"/>
        <end position="129"/>
    </location>
</feature>
<feature type="transmembrane region" description="Helical" evidence="1">
    <location>
        <begin position="49"/>
        <end position="69"/>
    </location>
</feature>
<feature type="transmembrane region" description="Helical" evidence="1">
    <location>
        <begin position="149"/>
        <end position="169"/>
    </location>
</feature>
<keyword evidence="3" id="KW-1185">Reference proteome</keyword>
<organism evidence="2 3">
    <name type="scientific">Malassezia vespertilionis</name>
    <dbReference type="NCBI Taxonomy" id="2020962"/>
    <lineage>
        <taxon>Eukaryota</taxon>
        <taxon>Fungi</taxon>
        <taxon>Dikarya</taxon>
        <taxon>Basidiomycota</taxon>
        <taxon>Ustilaginomycotina</taxon>
        <taxon>Malasseziomycetes</taxon>
        <taxon>Malasseziales</taxon>
        <taxon>Malasseziaceae</taxon>
        <taxon>Malassezia</taxon>
    </lineage>
</organism>
<dbReference type="OrthoDB" id="5586934at2759"/>
<name>A0A2N1JBR9_9BASI</name>
<evidence type="ECO:0000256" key="1">
    <source>
        <dbReference type="SAM" id="Phobius"/>
    </source>
</evidence>
<dbReference type="AlphaFoldDB" id="A0A2N1JBR9"/>
<keyword evidence="1" id="KW-0472">Membrane</keyword>
<dbReference type="Proteomes" id="UP000232875">
    <property type="component" value="Unassembled WGS sequence"/>
</dbReference>
<evidence type="ECO:0000313" key="2">
    <source>
        <dbReference type="EMBL" id="PKI84000.1"/>
    </source>
</evidence>
<evidence type="ECO:0000313" key="3">
    <source>
        <dbReference type="Proteomes" id="UP000232875"/>
    </source>
</evidence>
<feature type="transmembrane region" description="Helical" evidence="1">
    <location>
        <begin position="81"/>
        <end position="102"/>
    </location>
</feature>
<feature type="transmembrane region" description="Helical" evidence="1">
    <location>
        <begin position="6"/>
        <end position="28"/>
    </location>
</feature>
<reference evidence="2 3" key="1">
    <citation type="submission" date="2017-10" db="EMBL/GenBank/DDBJ databases">
        <title>A novel species of cold-tolerant Malassezia isolated from bats.</title>
        <authorList>
            <person name="Lorch J.M."/>
            <person name="Palmer J.M."/>
            <person name="Vanderwolf K.J."/>
            <person name="Schmidt K.Z."/>
            <person name="Verant M.L."/>
            <person name="Weller T.J."/>
            <person name="Blehert D.S."/>
        </authorList>
    </citation>
    <scope>NUCLEOTIDE SEQUENCE [LARGE SCALE GENOMIC DNA]</scope>
    <source>
        <strain evidence="2 3">NWHC:44797-103</strain>
    </source>
</reference>
<protein>
    <submittedName>
        <fullName evidence="2">Uncharacterized protein</fullName>
    </submittedName>
</protein>